<accession>A0ABT6MAI0</accession>
<name>A0ABT6MAI0_9NOCA</name>
<dbReference type="EMBL" id="JARXVC010000005">
    <property type="protein sequence ID" value="MDH6281318.1"/>
    <property type="molecule type" value="Genomic_DNA"/>
</dbReference>
<dbReference type="Proteomes" id="UP001160334">
    <property type="component" value="Unassembled WGS sequence"/>
</dbReference>
<protein>
    <submittedName>
        <fullName evidence="1">Uncharacterized protein</fullName>
    </submittedName>
</protein>
<dbReference type="InterPro" id="IPR045661">
    <property type="entry name" value="DUF6389"/>
</dbReference>
<organism evidence="1 2">
    <name type="scientific">Prescottella agglutinans</name>
    <dbReference type="NCBI Taxonomy" id="1644129"/>
    <lineage>
        <taxon>Bacteria</taxon>
        <taxon>Bacillati</taxon>
        <taxon>Actinomycetota</taxon>
        <taxon>Actinomycetes</taxon>
        <taxon>Mycobacteriales</taxon>
        <taxon>Nocardiaceae</taxon>
        <taxon>Prescottella</taxon>
    </lineage>
</organism>
<evidence type="ECO:0000313" key="2">
    <source>
        <dbReference type="Proteomes" id="UP001160334"/>
    </source>
</evidence>
<comment type="caution">
    <text evidence="1">The sequence shown here is derived from an EMBL/GenBank/DDBJ whole genome shotgun (WGS) entry which is preliminary data.</text>
</comment>
<keyword evidence="2" id="KW-1185">Reference proteome</keyword>
<reference evidence="1 2" key="1">
    <citation type="submission" date="2023-04" db="EMBL/GenBank/DDBJ databases">
        <title>Forest soil microbial communities from Buena Vista Peninsula, Colon Province, Panama.</title>
        <authorList>
            <person name="Bouskill N."/>
        </authorList>
    </citation>
    <scope>NUCLEOTIDE SEQUENCE [LARGE SCALE GENOMIC DNA]</scope>
    <source>
        <strain evidence="1 2">CFH S0262</strain>
    </source>
</reference>
<dbReference type="RefSeq" id="WP_280760640.1">
    <property type="nucleotide sequence ID" value="NZ_JARXVC010000005.1"/>
</dbReference>
<proteinExistence type="predicted"/>
<evidence type="ECO:0000313" key="1">
    <source>
        <dbReference type="EMBL" id="MDH6281318.1"/>
    </source>
</evidence>
<sequence>MQRAEYISELGTVLGRHTEAAAEKISAILAACPAEATELCFDVFPDQDGEGTFDVWARLDGPDHFALNKPIDDHRHLFGIVYTEDGLEPDVPLWSSNAPFCIQDAIVDAAATWLTDLWSRVGGERSPMPWFVEGQDGYGTITPLQLTPTGR</sequence>
<gene>
    <name evidence="1" type="ORF">M2280_002538</name>
</gene>
<dbReference type="Pfam" id="PF19926">
    <property type="entry name" value="DUF6389"/>
    <property type="match status" value="1"/>
</dbReference>